<accession>A0A2P2JX30</accession>
<evidence type="ECO:0000256" key="1">
    <source>
        <dbReference type="SAM" id="MobiDB-lite"/>
    </source>
</evidence>
<protein>
    <submittedName>
        <fullName evidence="2">Uncharacterized protein</fullName>
    </submittedName>
</protein>
<name>A0A2P2JX30_RHIMU</name>
<dbReference type="EMBL" id="GGEC01017551">
    <property type="protein sequence ID" value="MBW98034.1"/>
    <property type="molecule type" value="Transcribed_RNA"/>
</dbReference>
<organism evidence="2">
    <name type="scientific">Rhizophora mucronata</name>
    <name type="common">Asiatic mangrove</name>
    <dbReference type="NCBI Taxonomy" id="61149"/>
    <lineage>
        <taxon>Eukaryota</taxon>
        <taxon>Viridiplantae</taxon>
        <taxon>Streptophyta</taxon>
        <taxon>Embryophyta</taxon>
        <taxon>Tracheophyta</taxon>
        <taxon>Spermatophyta</taxon>
        <taxon>Magnoliopsida</taxon>
        <taxon>eudicotyledons</taxon>
        <taxon>Gunneridae</taxon>
        <taxon>Pentapetalae</taxon>
        <taxon>rosids</taxon>
        <taxon>fabids</taxon>
        <taxon>Malpighiales</taxon>
        <taxon>Rhizophoraceae</taxon>
        <taxon>Rhizophora</taxon>
    </lineage>
</organism>
<sequence length="59" mass="6457">MLKTSSIHVSSPSGSKHRNTQNSLLTKTCGSASPHIYTIVETQRLSVSQQIARVKPVHE</sequence>
<proteinExistence type="predicted"/>
<feature type="region of interest" description="Disordered" evidence="1">
    <location>
        <begin position="1"/>
        <end position="28"/>
    </location>
</feature>
<evidence type="ECO:0000313" key="2">
    <source>
        <dbReference type="EMBL" id="MBW98034.1"/>
    </source>
</evidence>
<dbReference type="AlphaFoldDB" id="A0A2P2JX30"/>
<reference evidence="2" key="1">
    <citation type="submission" date="2018-02" db="EMBL/GenBank/DDBJ databases">
        <title>Rhizophora mucronata_Transcriptome.</title>
        <authorList>
            <person name="Meera S.P."/>
            <person name="Sreeshan A."/>
            <person name="Augustine A."/>
        </authorList>
    </citation>
    <scope>NUCLEOTIDE SEQUENCE</scope>
    <source>
        <tissue evidence="2">Leaf</tissue>
    </source>
</reference>